<feature type="compositionally biased region" description="Polar residues" evidence="1">
    <location>
        <begin position="63"/>
        <end position="73"/>
    </location>
</feature>
<evidence type="ECO:0000256" key="1">
    <source>
        <dbReference type="SAM" id="MobiDB-lite"/>
    </source>
</evidence>
<keyword evidence="2" id="KW-0812">Transmembrane</keyword>
<feature type="non-terminal residue" evidence="3">
    <location>
        <position position="1"/>
    </location>
</feature>
<protein>
    <submittedName>
        <fullName evidence="3">Uncharacterized protein</fullName>
    </submittedName>
</protein>
<keyword evidence="2" id="KW-1133">Transmembrane helix</keyword>
<sequence length="125" mass="13324">ALGFQEEEPGNGNVTEEIPEGTRDPLEPPEDLTTATGDGGGVTAWPRATTSPPRSLGDLTVTPARNQTRSSSGVPARYWSPVIFVVLALLVLFVTYQRTKDKGQSPLPATKTPKTPKLPEATTPK</sequence>
<keyword evidence="4" id="KW-1185">Reference proteome</keyword>
<feature type="compositionally biased region" description="Low complexity" evidence="1">
    <location>
        <begin position="106"/>
        <end position="125"/>
    </location>
</feature>
<dbReference type="Proteomes" id="UP000276834">
    <property type="component" value="Unassembled WGS sequence"/>
</dbReference>
<organism evidence="3 4">
    <name type="scientific">Chloebia gouldiae</name>
    <name type="common">Gouldian finch</name>
    <name type="synonym">Erythrura gouldiae</name>
    <dbReference type="NCBI Taxonomy" id="44316"/>
    <lineage>
        <taxon>Eukaryota</taxon>
        <taxon>Metazoa</taxon>
        <taxon>Chordata</taxon>
        <taxon>Craniata</taxon>
        <taxon>Vertebrata</taxon>
        <taxon>Euteleostomi</taxon>
        <taxon>Archelosauria</taxon>
        <taxon>Archosauria</taxon>
        <taxon>Dinosauria</taxon>
        <taxon>Saurischia</taxon>
        <taxon>Theropoda</taxon>
        <taxon>Coelurosauria</taxon>
        <taxon>Aves</taxon>
        <taxon>Neognathae</taxon>
        <taxon>Neoaves</taxon>
        <taxon>Telluraves</taxon>
        <taxon>Australaves</taxon>
        <taxon>Passeriformes</taxon>
        <taxon>Passeroidea</taxon>
        <taxon>Passeridae</taxon>
        <taxon>Chloebia</taxon>
    </lineage>
</organism>
<feature type="transmembrane region" description="Helical" evidence="2">
    <location>
        <begin position="78"/>
        <end position="96"/>
    </location>
</feature>
<dbReference type="OrthoDB" id="9219520at2759"/>
<dbReference type="AlphaFoldDB" id="A0A3L8Q7W9"/>
<feature type="region of interest" description="Disordered" evidence="1">
    <location>
        <begin position="1"/>
        <end position="74"/>
    </location>
</feature>
<evidence type="ECO:0000256" key="2">
    <source>
        <dbReference type="SAM" id="Phobius"/>
    </source>
</evidence>
<accession>A0A3L8Q7W9</accession>
<keyword evidence="2" id="KW-0472">Membrane</keyword>
<dbReference type="EMBL" id="QUSF01002910">
    <property type="protein sequence ID" value="RLV63396.1"/>
    <property type="molecule type" value="Genomic_DNA"/>
</dbReference>
<feature type="region of interest" description="Disordered" evidence="1">
    <location>
        <begin position="100"/>
        <end position="125"/>
    </location>
</feature>
<evidence type="ECO:0000313" key="3">
    <source>
        <dbReference type="EMBL" id="RLV63396.1"/>
    </source>
</evidence>
<gene>
    <name evidence="3" type="ORF">DV515_00018314</name>
</gene>
<evidence type="ECO:0000313" key="4">
    <source>
        <dbReference type="Proteomes" id="UP000276834"/>
    </source>
</evidence>
<comment type="caution">
    <text evidence="3">The sequence shown here is derived from an EMBL/GenBank/DDBJ whole genome shotgun (WGS) entry which is preliminary data.</text>
</comment>
<reference evidence="3 4" key="1">
    <citation type="journal article" date="2018" name="Proc. R. Soc. B">
        <title>A non-coding region near Follistatin controls head colour polymorphism in the Gouldian finch.</title>
        <authorList>
            <person name="Toomey M.B."/>
            <person name="Marques C.I."/>
            <person name="Andrade P."/>
            <person name="Araujo P.M."/>
            <person name="Sabatino S."/>
            <person name="Gazda M.A."/>
            <person name="Afonso S."/>
            <person name="Lopes R.J."/>
            <person name="Corbo J.C."/>
            <person name="Carneiro M."/>
        </authorList>
    </citation>
    <scope>NUCLEOTIDE SEQUENCE [LARGE SCALE GENOMIC DNA]</scope>
    <source>
        <strain evidence="3">Red01</strain>
        <tissue evidence="3">Muscle</tissue>
    </source>
</reference>
<name>A0A3L8Q7W9_CHLGU</name>
<proteinExistence type="predicted"/>